<organism evidence="2 3">
    <name type="scientific">Triparma laevis f. inornata</name>
    <dbReference type="NCBI Taxonomy" id="1714386"/>
    <lineage>
        <taxon>Eukaryota</taxon>
        <taxon>Sar</taxon>
        <taxon>Stramenopiles</taxon>
        <taxon>Ochrophyta</taxon>
        <taxon>Bolidophyceae</taxon>
        <taxon>Parmales</taxon>
        <taxon>Triparmaceae</taxon>
        <taxon>Triparma</taxon>
    </lineage>
</organism>
<evidence type="ECO:0000313" key="3">
    <source>
        <dbReference type="Proteomes" id="UP001162640"/>
    </source>
</evidence>
<feature type="compositionally biased region" description="Acidic residues" evidence="1">
    <location>
        <begin position="25"/>
        <end position="37"/>
    </location>
</feature>
<evidence type="ECO:0000313" key="2">
    <source>
        <dbReference type="EMBL" id="GMH89416.1"/>
    </source>
</evidence>
<dbReference type="EMBL" id="BLQM01000430">
    <property type="protein sequence ID" value="GMH89416.1"/>
    <property type="molecule type" value="Genomic_DNA"/>
</dbReference>
<dbReference type="InterPro" id="IPR026906">
    <property type="entry name" value="LRR_5"/>
</dbReference>
<dbReference type="Pfam" id="PF13306">
    <property type="entry name" value="LRR_5"/>
    <property type="match status" value="1"/>
</dbReference>
<evidence type="ECO:0000256" key="1">
    <source>
        <dbReference type="SAM" id="MobiDB-lite"/>
    </source>
</evidence>
<comment type="caution">
    <text evidence="2">The sequence shown here is derived from an EMBL/GenBank/DDBJ whole genome shotgun (WGS) entry which is preliminary data.</text>
</comment>
<dbReference type="AlphaFoldDB" id="A0A9W7BIZ3"/>
<dbReference type="Gene3D" id="3.80.10.10">
    <property type="entry name" value="Ribonuclease Inhibitor"/>
    <property type="match status" value="1"/>
</dbReference>
<proteinExistence type="predicted"/>
<feature type="region of interest" description="Disordered" evidence="1">
    <location>
        <begin position="1"/>
        <end position="41"/>
    </location>
</feature>
<gene>
    <name evidence="2" type="ORF">TL16_g11449</name>
</gene>
<accession>A0A9W7BIZ3</accession>
<protein>
    <submittedName>
        <fullName evidence="2">Uncharacterized protein</fullName>
    </submittedName>
</protein>
<name>A0A9W7BIZ3_9STRA</name>
<sequence>MMYKSIASESNEDHQNCKKGGKMGEEDEGDEDEEESIEVPPAESLSISMVVSTAPATTDQFMHTHEFRRHFVEFVHLQTLMALRVATKGFNAAADAFINEGVRSGELMVHSGKDISSTTAWAREERLKLVMRVILLLNIRNVGAYVCYCADKLVIVDIPEDVERIGSGAFQHCSSLTIVSLPTMLTTISVSAF</sequence>
<dbReference type="InterPro" id="IPR032675">
    <property type="entry name" value="LRR_dom_sf"/>
</dbReference>
<reference evidence="3" key="1">
    <citation type="journal article" date="2023" name="Commun. Biol.">
        <title>Genome analysis of Parmales, the sister group of diatoms, reveals the evolutionary specialization of diatoms from phago-mixotrophs to photoautotrophs.</title>
        <authorList>
            <person name="Ban H."/>
            <person name="Sato S."/>
            <person name="Yoshikawa S."/>
            <person name="Yamada K."/>
            <person name="Nakamura Y."/>
            <person name="Ichinomiya M."/>
            <person name="Sato N."/>
            <person name="Blanc-Mathieu R."/>
            <person name="Endo H."/>
            <person name="Kuwata A."/>
            <person name="Ogata H."/>
        </authorList>
    </citation>
    <scope>NUCLEOTIDE SEQUENCE [LARGE SCALE GENOMIC DNA]</scope>
</reference>
<dbReference type="Proteomes" id="UP001162640">
    <property type="component" value="Unassembled WGS sequence"/>
</dbReference>